<keyword evidence="5 10" id="KW-1133">Transmembrane helix</keyword>
<keyword evidence="9" id="KW-0807">Transducer</keyword>
<evidence type="ECO:0000313" key="13">
    <source>
        <dbReference type="Proteomes" id="UP001153148"/>
    </source>
</evidence>
<evidence type="ECO:0000256" key="4">
    <source>
        <dbReference type="ARBA" id="ARBA00022692"/>
    </source>
</evidence>
<dbReference type="PROSITE" id="PS50262">
    <property type="entry name" value="G_PROTEIN_RECEP_F1_2"/>
    <property type="match status" value="1"/>
</dbReference>
<evidence type="ECO:0000313" key="12">
    <source>
        <dbReference type="EMBL" id="CAG2060455.1"/>
    </source>
</evidence>
<comment type="caution">
    <text evidence="12">The sequence shown here is derived from an EMBL/GenBank/DDBJ whole genome shotgun (WGS) entry which is preliminary data.</text>
</comment>
<sequence length="93" mass="10572">MCFISLGRYLGIRNPLKTRHSYSTKRLVGFKITLVWLLSMLISSSITVLAPFWKNSPYYTQPRCEPQSPCFSSLVYCKSNELDHAATEAGHTL</sequence>
<evidence type="ECO:0000256" key="2">
    <source>
        <dbReference type="ARBA" id="ARBA00010663"/>
    </source>
</evidence>
<evidence type="ECO:0000256" key="8">
    <source>
        <dbReference type="ARBA" id="ARBA00023170"/>
    </source>
</evidence>
<keyword evidence="3" id="KW-1003">Cell membrane</keyword>
<dbReference type="EMBL" id="CAJPIN010012435">
    <property type="protein sequence ID" value="CAG2060455.1"/>
    <property type="molecule type" value="Genomic_DNA"/>
</dbReference>
<dbReference type="InterPro" id="IPR017452">
    <property type="entry name" value="GPCR_Rhodpsn_7TM"/>
</dbReference>
<evidence type="ECO:0000256" key="6">
    <source>
        <dbReference type="ARBA" id="ARBA00023040"/>
    </source>
</evidence>
<dbReference type="Proteomes" id="UP001153148">
    <property type="component" value="Unassembled WGS sequence"/>
</dbReference>
<feature type="non-terminal residue" evidence="12">
    <location>
        <position position="93"/>
    </location>
</feature>
<keyword evidence="6" id="KW-0297">G-protein coupled receptor</keyword>
<accession>A0ABN7NXK3</accession>
<evidence type="ECO:0000256" key="5">
    <source>
        <dbReference type="ARBA" id="ARBA00022989"/>
    </source>
</evidence>
<dbReference type="InterPro" id="IPR000276">
    <property type="entry name" value="GPCR_Rhodpsn"/>
</dbReference>
<keyword evidence="13" id="KW-1185">Reference proteome</keyword>
<evidence type="ECO:0000256" key="9">
    <source>
        <dbReference type="ARBA" id="ARBA00023224"/>
    </source>
</evidence>
<proteinExistence type="inferred from homology"/>
<reference evidence="12" key="1">
    <citation type="submission" date="2021-03" db="EMBL/GenBank/DDBJ databases">
        <authorList>
            <person name="Tran Van P."/>
        </authorList>
    </citation>
    <scope>NUCLEOTIDE SEQUENCE</scope>
</reference>
<evidence type="ECO:0000256" key="7">
    <source>
        <dbReference type="ARBA" id="ARBA00023136"/>
    </source>
</evidence>
<keyword evidence="7 10" id="KW-0472">Membrane</keyword>
<dbReference type="Gene3D" id="1.20.1070.10">
    <property type="entry name" value="Rhodopsin 7-helix transmembrane proteins"/>
    <property type="match status" value="1"/>
</dbReference>
<dbReference type="SUPFAM" id="SSF81321">
    <property type="entry name" value="Family A G protein-coupled receptor-like"/>
    <property type="match status" value="1"/>
</dbReference>
<dbReference type="PANTHER" id="PTHR24247">
    <property type="entry name" value="5-HYDROXYTRYPTAMINE RECEPTOR"/>
    <property type="match status" value="1"/>
</dbReference>
<keyword evidence="8" id="KW-0675">Receptor</keyword>
<comment type="similarity">
    <text evidence="2">Belongs to the G-protein coupled receptor 1 family.</text>
</comment>
<organism evidence="12 13">
    <name type="scientific">Timema podura</name>
    <name type="common">Walking stick</name>
    <dbReference type="NCBI Taxonomy" id="61482"/>
    <lineage>
        <taxon>Eukaryota</taxon>
        <taxon>Metazoa</taxon>
        <taxon>Ecdysozoa</taxon>
        <taxon>Arthropoda</taxon>
        <taxon>Hexapoda</taxon>
        <taxon>Insecta</taxon>
        <taxon>Pterygota</taxon>
        <taxon>Neoptera</taxon>
        <taxon>Polyneoptera</taxon>
        <taxon>Phasmatodea</taxon>
        <taxon>Timematodea</taxon>
        <taxon>Timematoidea</taxon>
        <taxon>Timematidae</taxon>
        <taxon>Timema</taxon>
    </lineage>
</organism>
<keyword evidence="4 10" id="KW-0812">Transmembrane</keyword>
<evidence type="ECO:0000259" key="11">
    <source>
        <dbReference type="PROSITE" id="PS50262"/>
    </source>
</evidence>
<feature type="transmembrane region" description="Helical" evidence="10">
    <location>
        <begin position="27"/>
        <end position="53"/>
    </location>
</feature>
<feature type="domain" description="G-protein coupled receptors family 1 profile" evidence="11">
    <location>
        <begin position="1"/>
        <end position="93"/>
    </location>
</feature>
<evidence type="ECO:0000256" key="3">
    <source>
        <dbReference type="ARBA" id="ARBA00022475"/>
    </source>
</evidence>
<evidence type="ECO:0000256" key="1">
    <source>
        <dbReference type="ARBA" id="ARBA00004651"/>
    </source>
</evidence>
<protein>
    <recommendedName>
        <fullName evidence="11">G-protein coupled receptors family 1 profile domain-containing protein</fullName>
    </recommendedName>
</protein>
<evidence type="ECO:0000256" key="10">
    <source>
        <dbReference type="SAM" id="Phobius"/>
    </source>
</evidence>
<name>A0ABN7NXK3_TIMPD</name>
<comment type="subcellular location">
    <subcellularLocation>
        <location evidence="1">Cell membrane</location>
        <topology evidence="1">Multi-pass membrane protein</topology>
    </subcellularLocation>
</comment>
<dbReference type="Pfam" id="PF00001">
    <property type="entry name" value="7tm_1"/>
    <property type="match status" value="1"/>
</dbReference>
<gene>
    <name evidence="12" type="ORF">TPAB3V08_LOCUS7411</name>
</gene>
<dbReference type="PANTHER" id="PTHR24247:SF228">
    <property type="entry name" value="5-HYDROXYTRYPTAMINE (SEROTONIN) RECEPTOR 2A, ISOFORM B"/>
    <property type="match status" value="1"/>
</dbReference>